<protein>
    <submittedName>
        <fullName evidence="2">Uncharacterized protein</fullName>
    </submittedName>
</protein>
<feature type="compositionally biased region" description="Basic and acidic residues" evidence="1">
    <location>
        <begin position="1"/>
        <end position="19"/>
    </location>
</feature>
<evidence type="ECO:0000313" key="2">
    <source>
        <dbReference type="EMBL" id="ETS06177.1"/>
    </source>
</evidence>
<reference evidence="3" key="1">
    <citation type="journal article" date="2013" name="Ind. Biotechnol.">
        <title>Comparative genomics analysis of Trichoderma reesei strains.</title>
        <authorList>
            <person name="Koike H."/>
            <person name="Aerts A."/>
            <person name="LaButti K."/>
            <person name="Grigoriev I.V."/>
            <person name="Baker S.E."/>
        </authorList>
    </citation>
    <scope>NUCLEOTIDE SEQUENCE [LARGE SCALE GENOMIC DNA]</scope>
    <source>
        <strain evidence="3">ATCC 56765 / BCRC 32924 / NRRL 11460 / Rut C-30</strain>
    </source>
</reference>
<dbReference type="KEGG" id="trr:M419DRAFT_67862"/>
<feature type="compositionally biased region" description="Basic residues" evidence="1">
    <location>
        <begin position="251"/>
        <end position="267"/>
    </location>
</feature>
<name>A0A024SK63_HYPJR</name>
<dbReference type="InterPro" id="IPR018555">
    <property type="entry name" value="C630.06c-like"/>
</dbReference>
<feature type="compositionally biased region" description="Basic and acidic residues" evidence="1">
    <location>
        <begin position="236"/>
        <end position="250"/>
    </location>
</feature>
<dbReference type="Proteomes" id="UP000024376">
    <property type="component" value="Unassembled WGS sequence"/>
</dbReference>
<dbReference type="HOGENOM" id="CLU_051875_1_0_1"/>
<evidence type="ECO:0000256" key="1">
    <source>
        <dbReference type="SAM" id="MobiDB-lite"/>
    </source>
</evidence>
<sequence length="290" mass="32132">MFEVPDAKRVRREELHASDESSWSESEVDAELEARLNAQIAKSLGIDESAFRPPQPPTALPVLEPPQTNGKSANEALGSDSESEPGTPVDDSTPDDDDDDGEAEDEEGYAFRLFSTAGPAPKVVLEDYDKVVEGKLLRGPPLSYYLATDVSPEKRHEYEVAAVSGEDVLARSKVRHWGLEMPWKVTSIKVTRKARPGEVANRAQVESEQQARRKRPGKKSRIAMRKKARAQAQAEEEAKKKMADKEEQIKEKKKRLNRLKKLRRRAQKKAEKGENGEGGGGSGEGSSDEE</sequence>
<dbReference type="AlphaFoldDB" id="A0A024SK63"/>
<feature type="compositionally biased region" description="Acidic residues" evidence="1">
    <location>
        <begin position="92"/>
        <end position="108"/>
    </location>
</feature>
<gene>
    <name evidence="2" type="ORF">M419DRAFT_67862</name>
</gene>
<feature type="region of interest" description="Disordered" evidence="1">
    <location>
        <begin position="191"/>
        <end position="290"/>
    </location>
</feature>
<dbReference type="Pfam" id="PF09428">
    <property type="entry name" value="DUF2011"/>
    <property type="match status" value="1"/>
</dbReference>
<evidence type="ECO:0000313" key="3">
    <source>
        <dbReference type="Proteomes" id="UP000024376"/>
    </source>
</evidence>
<organism evidence="2 3">
    <name type="scientific">Hypocrea jecorina (strain ATCC 56765 / BCRC 32924 / NRRL 11460 / Rut C-30)</name>
    <name type="common">Trichoderma reesei</name>
    <dbReference type="NCBI Taxonomy" id="1344414"/>
    <lineage>
        <taxon>Eukaryota</taxon>
        <taxon>Fungi</taxon>
        <taxon>Dikarya</taxon>
        <taxon>Ascomycota</taxon>
        <taxon>Pezizomycotina</taxon>
        <taxon>Sordariomycetes</taxon>
        <taxon>Hypocreomycetidae</taxon>
        <taxon>Hypocreales</taxon>
        <taxon>Hypocreaceae</taxon>
        <taxon>Trichoderma</taxon>
    </lineage>
</organism>
<feature type="region of interest" description="Disordered" evidence="1">
    <location>
        <begin position="1"/>
        <end position="30"/>
    </location>
</feature>
<proteinExistence type="predicted"/>
<accession>A0A024SK63</accession>
<dbReference type="EMBL" id="KI911139">
    <property type="protein sequence ID" value="ETS06177.1"/>
    <property type="molecule type" value="Genomic_DNA"/>
</dbReference>
<feature type="region of interest" description="Disordered" evidence="1">
    <location>
        <begin position="46"/>
        <end position="114"/>
    </location>
</feature>
<feature type="compositionally biased region" description="Basic residues" evidence="1">
    <location>
        <begin position="212"/>
        <end position="229"/>
    </location>
</feature>
<dbReference type="OrthoDB" id="5425061at2759"/>